<feature type="compositionally biased region" description="Basic and acidic residues" evidence="20">
    <location>
        <begin position="14"/>
        <end position="25"/>
    </location>
</feature>
<dbReference type="InterPro" id="IPR001171">
    <property type="entry name" value="ERG24_DHCR-like"/>
</dbReference>
<feature type="region of interest" description="Disordered" evidence="20">
    <location>
        <begin position="1"/>
        <end position="25"/>
    </location>
</feature>
<evidence type="ECO:0000256" key="7">
    <source>
        <dbReference type="ARBA" id="ARBA00022824"/>
    </source>
</evidence>
<keyword evidence="10 21" id="KW-1133">Transmembrane helix</keyword>
<reference evidence="22 23" key="1">
    <citation type="journal article" name="Sci. Rep.">
        <title>Genome-scale phylogenetic analyses confirm Olpidium as the closest living zoosporic fungus to the non-flagellated, terrestrial fungi.</title>
        <authorList>
            <person name="Chang Y."/>
            <person name="Rochon D."/>
            <person name="Sekimoto S."/>
            <person name="Wang Y."/>
            <person name="Chovatia M."/>
            <person name="Sandor L."/>
            <person name="Salamov A."/>
            <person name="Grigoriev I.V."/>
            <person name="Stajich J.E."/>
            <person name="Spatafora J.W."/>
        </authorList>
    </citation>
    <scope>NUCLEOTIDE SEQUENCE [LARGE SCALE GENOMIC DNA]</scope>
    <source>
        <strain evidence="22">S191</strain>
    </source>
</reference>
<evidence type="ECO:0000313" key="22">
    <source>
        <dbReference type="EMBL" id="KAG5462325.1"/>
    </source>
</evidence>
<sequence>RRPAARPSETGQHPGEEASDHTDVGQRQRCELLGFSPETRRALFPPLPRAWRPHREPAPAASGCTDRRGLANHFSHVSPPDISNLTVLGCSAIFLLCPLMVVYFWVSCNSYRCALLGPFHDLQLRYILTNSLKEALVGFAEDELPRPTLYGFVLYAGWLVFQGLCYAFLPAVNGLLAWTVSLTFFLAGCLLFKLYPGSIIHDNWGALLVATNVYGYFLTFFVYAKAHLFPSHPEDRKFSGSVVYDVFMGVEFNPRFGELWDFKLFHNGRPGII</sequence>
<keyword evidence="16" id="KW-0753">Steroid metabolism</keyword>
<accession>A0A8H7ZZS2</accession>
<name>A0A8H7ZZS2_9FUNG</name>
<protein>
    <recommendedName>
        <fullName evidence="18">7-dehydrocholesterol reductase</fullName>
        <ecNumber evidence="17">1.3.1.21</ecNumber>
    </recommendedName>
    <alternativeName>
        <fullName evidence="19">Sterol Delta(7)-reductase</fullName>
    </alternativeName>
</protein>
<evidence type="ECO:0000256" key="1">
    <source>
        <dbReference type="ARBA" id="ARBA00004477"/>
    </source>
</evidence>
<keyword evidence="9" id="KW-0752">Steroid biosynthesis</keyword>
<evidence type="ECO:0000256" key="17">
    <source>
        <dbReference type="ARBA" id="ARBA00038851"/>
    </source>
</evidence>
<dbReference type="GO" id="GO:0006695">
    <property type="term" value="P:cholesterol biosynthetic process"/>
    <property type="evidence" value="ECO:0007669"/>
    <property type="project" value="UniProtKB-KW"/>
</dbReference>
<keyword evidence="13" id="KW-0443">Lipid metabolism</keyword>
<keyword evidence="6" id="KW-0152">Cholesterol biosynthesis</keyword>
<feature type="transmembrane region" description="Helical" evidence="21">
    <location>
        <begin position="85"/>
        <end position="106"/>
    </location>
</feature>
<keyword evidence="11" id="KW-0560">Oxidoreductase</keyword>
<comment type="caution">
    <text evidence="22">The sequence shown here is derived from an EMBL/GenBank/DDBJ whole genome shotgun (WGS) entry which is preliminary data.</text>
</comment>
<keyword evidence="8" id="KW-0521">NADP</keyword>
<feature type="transmembrane region" description="Helical" evidence="21">
    <location>
        <begin position="149"/>
        <end position="169"/>
    </location>
</feature>
<keyword evidence="15" id="KW-1207">Sterol metabolism</keyword>
<dbReference type="PANTHER" id="PTHR21257">
    <property type="entry name" value="DELTA(14)-STEROL REDUCTASE"/>
    <property type="match status" value="1"/>
</dbReference>
<keyword evidence="5 21" id="KW-0812">Transmembrane</keyword>
<evidence type="ECO:0000256" key="8">
    <source>
        <dbReference type="ARBA" id="ARBA00022857"/>
    </source>
</evidence>
<evidence type="ECO:0000313" key="23">
    <source>
        <dbReference type="Proteomes" id="UP000673691"/>
    </source>
</evidence>
<keyword evidence="3" id="KW-0444">Lipid biosynthesis</keyword>
<evidence type="ECO:0000256" key="20">
    <source>
        <dbReference type="SAM" id="MobiDB-lite"/>
    </source>
</evidence>
<keyword evidence="14 21" id="KW-0472">Membrane</keyword>
<evidence type="ECO:0000256" key="21">
    <source>
        <dbReference type="SAM" id="Phobius"/>
    </source>
</evidence>
<organism evidence="22 23">
    <name type="scientific">Olpidium bornovanus</name>
    <dbReference type="NCBI Taxonomy" id="278681"/>
    <lineage>
        <taxon>Eukaryota</taxon>
        <taxon>Fungi</taxon>
        <taxon>Fungi incertae sedis</taxon>
        <taxon>Olpidiomycota</taxon>
        <taxon>Olpidiomycotina</taxon>
        <taxon>Olpidiomycetes</taxon>
        <taxon>Olpidiales</taxon>
        <taxon>Olpidiaceae</taxon>
        <taxon>Olpidium</taxon>
    </lineage>
</organism>
<evidence type="ECO:0000256" key="6">
    <source>
        <dbReference type="ARBA" id="ARBA00022778"/>
    </source>
</evidence>
<dbReference type="OrthoDB" id="5326588at2759"/>
<evidence type="ECO:0000256" key="4">
    <source>
        <dbReference type="ARBA" id="ARBA00022548"/>
    </source>
</evidence>
<evidence type="ECO:0000256" key="2">
    <source>
        <dbReference type="ARBA" id="ARBA00005402"/>
    </source>
</evidence>
<comment type="similarity">
    <text evidence="2">Belongs to the ERG4/ERG24 family.</text>
</comment>
<evidence type="ECO:0000256" key="18">
    <source>
        <dbReference type="ARBA" id="ARBA00039984"/>
    </source>
</evidence>
<dbReference type="EMBL" id="JAEFCI010002299">
    <property type="protein sequence ID" value="KAG5462325.1"/>
    <property type="molecule type" value="Genomic_DNA"/>
</dbReference>
<evidence type="ECO:0000256" key="11">
    <source>
        <dbReference type="ARBA" id="ARBA00023002"/>
    </source>
</evidence>
<feature type="non-terminal residue" evidence="22">
    <location>
        <position position="1"/>
    </location>
</feature>
<evidence type="ECO:0000256" key="19">
    <source>
        <dbReference type="ARBA" id="ARBA00042688"/>
    </source>
</evidence>
<dbReference type="PROSITE" id="PS01017">
    <property type="entry name" value="STEROL_REDUCT_1"/>
    <property type="match status" value="1"/>
</dbReference>
<evidence type="ECO:0000256" key="9">
    <source>
        <dbReference type="ARBA" id="ARBA00022955"/>
    </source>
</evidence>
<feature type="transmembrane region" description="Helical" evidence="21">
    <location>
        <begin position="175"/>
        <end position="192"/>
    </location>
</feature>
<evidence type="ECO:0000256" key="14">
    <source>
        <dbReference type="ARBA" id="ARBA00023136"/>
    </source>
</evidence>
<evidence type="ECO:0000256" key="16">
    <source>
        <dbReference type="ARBA" id="ARBA00023221"/>
    </source>
</evidence>
<keyword evidence="23" id="KW-1185">Reference proteome</keyword>
<dbReference type="GO" id="GO:0047598">
    <property type="term" value="F:7-dehydrocholesterol reductase activity"/>
    <property type="evidence" value="ECO:0007669"/>
    <property type="project" value="UniProtKB-EC"/>
</dbReference>
<evidence type="ECO:0000256" key="3">
    <source>
        <dbReference type="ARBA" id="ARBA00022516"/>
    </source>
</evidence>
<dbReference type="GO" id="GO:0005789">
    <property type="term" value="C:endoplasmic reticulum membrane"/>
    <property type="evidence" value="ECO:0007669"/>
    <property type="project" value="UniProtKB-SubCell"/>
</dbReference>
<keyword evidence="4" id="KW-0153">Cholesterol metabolism</keyword>
<comment type="subcellular location">
    <subcellularLocation>
        <location evidence="1">Endoplasmic reticulum membrane</location>
        <topology evidence="1">Multi-pass membrane protein</topology>
    </subcellularLocation>
</comment>
<dbReference type="Pfam" id="PF01222">
    <property type="entry name" value="ERG4_ERG24"/>
    <property type="match status" value="1"/>
</dbReference>
<evidence type="ECO:0000256" key="12">
    <source>
        <dbReference type="ARBA" id="ARBA00023011"/>
    </source>
</evidence>
<dbReference type="InterPro" id="IPR018083">
    <property type="entry name" value="Sterol_reductase_CS"/>
</dbReference>
<dbReference type="GO" id="GO:0016132">
    <property type="term" value="P:brassinosteroid biosynthetic process"/>
    <property type="evidence" value="ECO:0007669"/>
    <property type="project" value="TreeGrafter"/>
</dbReference>
<dbReference type="PANTHER" id="PTHR21257:SF38">
    <property type="entry name" value="7-DEHYDROCHOLESTEROL REDUCTASE"/>
    <property type="match status" value="1"/>
</dbReference>
<gene>
    <name evidence="22" type="ORF">BJ554DRAFT_5363</name>
</gene>
<keyword evidence="12" id="KW-0756">Sterol biosynthesis</keyword>
<evidence type="ECO:0000256" key="13">
    <source>
        <dbReference type="ARBA" id="ARBA00023098"/>
    </source>
</evidence>
<evidence type="ECO:0000256" key="5">
    <source>
        <dbReference type="ARBA" id="ARBA00022692"/>
    </source>
</evidence>
<dbReference type="AlphaFoldDB" id="A0A8H7ZZS2"/>
<evidence type="ECO:0000256" key="10">
    <source>
        <dbReference type="ARBA" id="ARBA00022989"/>
    </source>
</evidence>
<keyword evidence="7" id="KW-0256">Endoplasmic reticulum</keyword>
<feature type="non-terminal residue" evidence="22">
    <location>
        <position position="273"/>
    </location>
</feature>
<dbReference type="EC" id="1.3.1.21" evidence="17"/>
<feature type="transmembrane region" description="Helical" evidence="21">
    <location>
        <begin position="204"/>
        <end position="224"/>
    </location>
</feature>
<dbReference type="Proteomes" id="UP000673691">
    <property type="component" value="Unassembled WGS sequence"/>
</dbReference>
<proteinExistence type="inferred from homology"/>
<evidence type="ECO:0000256" key="15">
    <source>
        <dbReference type="ARBA" id="ARBA00023166"/>
    </source>
</evidence>